<evidence type="ECO:0000313" key="2">
    <source>
        <dbReference type="EMBL" id="MDT0617838.1"/>
    </source>
</evidence>
<organism evidence="2 3">
    <name type="scientific">Spectribacter acetivorans</name>
    <dbReference type="NCBI Taxonomy" id="3075603"/>
    <lineage>
        <taxon>Bacteria</taxon>
        <taxon>Pseudomonadati</taxon>
        <taxon>Pseudomonadota</taxon>
        <taxon>Gammaproteobacteria</taxon>
        <taxon>Salinisphaerales</taxon>
        <taxon>Salinisphaeraceae</taxon>
        <taxon>Spectribacter</taxon>
    </lineage>
</organism>
<name>A0ABU3B6L9_9GAMM</name>
<keyword evidence="1" id="KW-0472">Membrane</keyword>
<dbReference type="Proteomes" id="UP001259982">
    <property type="component" value="Unassembled WGS sequence"/>
</dbReference>
<evidence type="ECO:0000313" key="3">
    <source>
        <dbReference type="Proteomes" id="UP001259982"/>
    </source>
</evidence>
<protein>
    <submittedName>
        <fullName evidence="2">Uncharacterized protein</fullName>
    </submittedName>
</protein>
<keyword evidence="3" id="KW-1185">Reference proteome</keyword>
<dbReference type="EMBL" id="JAVRHY010000003">
    <property type="protein sequence ID" value="MDT0617838.1"/>
    <property type="molecule type" value="Genomic_DNA"/>
</dbReference>
<dbReference type="RefSeq" id="WP_311657753.1">
    <property type="nucleotide sequence ID" value="NZ_JAVRHY010000003.1"/>
</dbReference>
<sequence length="105" mass="10379">MADNEGSILMGMIWMAVISLLLFWLPLLGPLLAGIVGGRTAGGVGAGLLAAVLPALALSGLLFLMGTALTGLPVIGLIAGAGVFVLIAVQMVPLLIGAFIGGLLT</sequence>
<comment type="caution">
    <text evidence="2">The sequence shown here is derived from an EMBL/GenBank/DDBJ whole genome shotgun (WGS) entry which is preliminary data.</text>
</comment>
<reference evidence="2 3" key="1">
    <citation type="submission" date="2023-09" db="EMBL/GenBank/DDBJ databases">
        <authorList>
            <person name="Rey-Velasco X."/>
        </authorList>
    </citation>
    <scope>NUCLEOTIDE SEQUENCE [LARGE SCALE GENOMIC DNA]</scope>
    <source>
        <strain evidence="2 3">P385</strain>
    </source>
</reference>
<feature type="transmembrane region" description="Helical" evidence="1">
    <location>
        <begin position="75"/>
        <end position="104"/>
    </location>
</feature>
<accession>A0ABU3B6L9</accession>
<proteinExistence type="predicted"/>
<feature type="transmembrane region" description="Helical" evidence="1">
    <location>
        <begin position="12"/>
        <end position="36"/>
    </location>
</feature>
<gene>
    <name evidence="2" type="ORF">RM531_05090</name>
</gene>
<evidence type="ECO:0000256" key="1">
    <source>
        <dbReference type="SAM" id="Phobius"/>
    </source>
</evidence>
<keyword evidence="1" id="KW-1133">Transmembrane helix</keyword>
<feature type="transmembrane region" description="Helical" evidence="1">
    <location>
        <begin position="48"/>
        <end position="69"/>
    </location>
</feature>
<keyword evidence="1" id="KW-0812">Transmembrane</keyword>